<dbReference type="RefSeq" id="XP_001451589.1">
    <property type="nucleotide sequence ID" value="XM_001451552.1"/>
</dbReference>
<evidence type="ECO:0000313" key="2">
    <source>
        <dbReference type="EMBL" id="CAK84192.1"/>
    </source>
</evidence>
<dbReference type="EMBL" id="CT868496">
    <property type="protein sequence ID" value="CAK84192.1"/>
    <property type="molecule type" value="Genomic_DNA"/>
</dbReference>
<sequence>MQRNQSTLFMTIVQTLNSLFNLLYTYVNTNINLMKNKRQNSILLLFNIIQKKSKISIIIRYLIINFWNQLRMNQFIRKQSILLFQIPLNLCSIVMVSQISYSKQQLLALFQSIQQNSGCFQHILKYISILMRSCKKNKKGEYKNNINYKTGMGTKILNYLLSNLTKFTEIVQTIYYSIIKASNTNVGQYRTYTEIYHKITYIIYMIFWLIDEKEMLRSDPIQQLCLELCYIHYKFTINLIIVLQNAGILQSNTLYQIINNINVIAYGYDYIIQIKDMYFDRNENLLNTSDLFSKLNQRQVLLKLVYNKFYETSLKNSIYRCQNCNQKHKFPLSFLFWISILNLFSISDQQEIQKQQGQCSNAQSE</sequence>
<dbReference type="GeneID" id="5037374"/>
<keyword evidence="1" id="KW-0472">Membrane</keyword>
<keyword evidence="1" id="KW-1133">Transmembrane helix</keyword>
<keyword evidence="3" id="KW-1185">Reference proteome</keyword>
<proteinExistence type="predicted"/>
<organism evidence="2 3">
    <name type="scientific">Paramecium tetraurelia</name>
    <dbReference type="NCBI Taxonomy" id="5888"/>
    <lineage>
        <taxon>Eukaryota</taxon>
        <taxon>Sar</taxon>
        <taxon>Alveolata</taxon>
        <taxon>Ciliophora</taxon>
        <taxon>Intramacronucleata</taxon>
        <taxon>Oligohymenophorea</taxon>
        <taxon>Peniculida</taxon>
        <taxon>Parameciidae</taxon>
        <taxon>Paramecium</taxon>
    </lineage>
</organism>
<name>A0DMC5_PARTE</name>
<gene>
    <name evidence="2" type="ORF">GSPATT00018410001</name>
</gene>
<keyword evidence="1" id="KW-0812">Transmembrane</keyword>
<dbReference type="AlphaFoldDB" id="A0DMC5"/>
<accession>A0DMC5</accession>
<evidence type="ECO:0000256" key="1">
    <source>
        <dbReference type="SAM" id="Phobius"/>
    </source>
</evidence>
<evidence type="ECO:0008006" key="4">
    <source>
        <dbReference type="Google" id="ProtNLM"/>
    </source>
</evidence>
<dbReference type="InParanoid" id="A0DMC5"/>
<protein>
    <recommendedName>
        <fullName evidence="4">Transmembrane protein</fullName>
    </recommendedName>
</protein>
<reference evidence="2 3" key="1">
    <citation type="journal article" date="2006" name="Nature">
        <title>Global trends of whole-genome duplications revealed by the ciliate Paramecium tetraurelia.</title>
        <authorList>
            <consortium name="Genoscope"/>
            <person name="Aury J.-M."/>
            <person name="Jaillon O."/>
            <person name="Duret L."/>
            <person name="Noel B."/>
            <person name="Jubin C."/>
            <person name="Porcel B.M."/>
            <person name="Segurens B."/>
            <person name="Daubin V."/>
            <person name="Anthouard V."/>
            <person name="Aiach N."/>
            <person name="Arnaiz O."/>
            <person name="Billaut A."/>
            <person name="Beisson J."/>
            <person name="Blanc I."/>
            <person name="Bouhouche K."/>
            <person name="Camara F."/>
            <person name="Duharcourt S."/>
            <person name="Guigo R."/>
            <person name="Gogendeau D."/>
            <person name="Katinka M."/>
            <person name="Keller A.-M."/>
            <person name="Kissmehl R."/>
            <person name="Klotz C."/>
            <person name="Koll F."/>
            <person name="Le Moue A."/>
            <person name="Lepere C."/>
            <person name="Malinsky S."/>
            <person name="Nowacki M."/>
            <person name="Nowak J.K."/>
            <person name="Plattner H."/>
            <person name="Poulain J."/>
            <person name="Ruiz F."/>
            <person name="Serrano V."/>
            <person name="Zagulski M."/>
            <person name="Dessen P."/>
            <person name="Betermier M."/>
            <person name="Weissenbach J."/>
            <person name="Scarpelli C."/>
            <person name="Schachter V."/>
            <person name="Sperling L."/>
            <person name="Meyer E."/>
            <person name="Cohen J."/>
            <person name="Wincker P."/>
        </authorList>
    </citation>
    <scope>NUCLEOTIDE SEQUENCE [LARGE SCALE GENOMIC DNA]</scope>
    <source>
        <strain evidence="2 3">Stock d4-2</strain>
    </source>
</reference>
<dbReference type="KEGG" id="ptm:GSPATT00018410001"/>
<dbReference type="HOGENOM" id="CLU_759643_0_0_1"/>
<dbReference type="Proteomes" id="UP000000600">
    <property type="component" value="Unassembled WGS sequence"/>
</dbReference>
<feature type="transmembrane region" description="Helical" evidence="1">
    <location>
        <begin position="81"/>
        <end position="101"/>
    </location>
</feature>
<evidence type="ECO:0000313" key="3">
    <source>
        <dbReference type="Proteomes" id="UP000000600"/>
    </source>
</evidence>